<proteinExistence type="predicted"/>
<name>A0ABT3T965_9GAMM</name>
<dbReference type="InterPro" id="IPR007715">
    <property type="entry name" value="Coq4"/>
</dbReference>
<sequence length="346" mass="38462">MSSRDKLQQLTRYTDSDTIQRAVADAKRGRREGRLQLTAAMAWAAFACPDACPAICDAIASAWLGRGPIPEVPRGLPEAPIEATFWETFWATVDGPEEGYDAISITVAVAALGDALHEDFGTLAEQHALNHPGAAAAQRNPIPGYTDMSPLATCPEDSLGYALHRLILDNGYDPEVLKRDDIGLQELPRALHYLNARILQMHEVWHLVAGYETTSSGEIAISGFQLAQFGHNYSSMFLAVGMAIGAFKEPHGFNVAMQIISEGLEHGRNSPCMMDINWEDEWNSSLEDIRAKYNIPRYKSVFPQDIIETATEAPLWRRVLPILRLLHFNLCLRRNALHIETQLVMQ</sequence>
<accession>A0ABT3T965</accession>
<dbReference type="Pfam" id="PF05019">
    <property type="entry name" value="Coq4"/>
    <property type="match status" value="1"/>
</dbReference>
<evidence type="ECO:0000313" key="1">
    <source>
        <dbReference type="EMBL" id="MCX2978589.1"/>
    </source>
</evidence>
<gene>
    <name evidence="1" type="ORF">EYC82_14575</name>
</gene>
<keyword evidence="2" id="KW-1185">Reference proteome</keyword>
<dbReference type="Proteomes" id="UP001143304">
    <property type="component" value="Unassembled WGS sequence"/>
</dbReference>
<dbReference type="PANTHER" id="PTHR12922">
    <property type="entry name" value="UBIQUINONE BIOSYNTHESIS PROTEIN"/>
    <property type="match status" value="1"/>
</dbReference>
<dbReference type="EMBL" id="SHNO01000001">
    <property type="protein sequence ID" value="MCX2978589.1"/>
    <property type="molecule type" value="Genomic_DNA"/>
</dbReference>
<organism evidence="1 2">
    <name type="scientific">Candidatus Marimicrobium litorale</name>
    <dbReference type="NCBI Taxonomy" id="2518991"/>
    <lineage>
        <taxon>Bacteria</taxon>
        <taxon>Pseudomonadati</taxon>
        <taxon>Pseudomonadota</taxon>
        <taxon>Gammaproteobacteria</taxon>
        <taxon>Cellvibrionales</taxon>
        <taxon>Halieaceae</taxon>
        <taxon>Marimicrobium</taxon>
    </lineage>
</organism>
<reference evidence="1" key="1">
    <citation type="submission" date="2019-02" db="EMBL/GenBank/DDBJ databases">
        <authorList>
            <person name="Li S.-H."/>
        </authorList>
    </citation>
    <scope>NUCLEOTIDE SEQUENCE</scope>
    <source>
        <strain evidence="1">IMCC11814</strain>
    </source>
</reference>
<protein>
    <submittedName>
        <fullName evidence="1">Uncharacterized protein</fullName>
    </submittedName>
</protein>
<dbReference type="RefSeq" id="WP_279250285.1">
    <property type="nucleotide sequence ID" value="NZ_SHNO01000001.1"/>
</dbReference>
<evidence type="ECO:0000313" key="2">
    <source>
        <dbReference type="Proteomes" id="UP001143304"/>
    </source>
</evidence>
<dbReference type="PANTHER" id="PTHR12922:SF7">
    <property type="entry name" value="UBIQUINONE BIOSYNTHESIS PROTEIN COQ4 HOMOLOG, MITOCHONDRIAL"/>
    <property type="match status" value="1"/>
</dbReference>
<comment type="caution">
    <text evidence="1">The sequence shown here is derived from an EMBL/GenBank/DDBJ whole genome shotgun (WGS) entry which is preliminary data.</text>
</comment>